<dbReference type="SMART" id="SM00886">
    <property type="entry name" value="Dabb"/>
    <property type="match status" value="1"/>
</dbReference>
<dbReference type="InterPro" id="IPR011008">
    <property type="entry name" value="Dimeric_a/b-barrel"/>
</dbReference>
<gene>
    <name evidence="2" type="ORF">E0W69_012640</name>
</gene>
<dbReference type="Gene3D" id="3.30.70.100">
    <property type="match status" value="1"/>
</dbReference>
<protein>
    <submittedName>
        <fullName evidence="2">Dabb family protein</fullName>
    </submittedName>
</protein>
<dbReference type="SUPFAM" id="SSF54909">
    <property type="entry name" value="Dimeric alpha+beta barrel"/>
    <property type="match status" value="1"/>
</dbReference>
<evidence type="ECO:0000259" key="1">
    <source>
        <dbReference type="PROSITE" id="PS51502"/>
    </source>
</evidence>
<reference evidence="2 3" key="1">
    <citation type="submission" date="2019-09" db="EMBL/GenBank/DDBJ databases">
        <title>Complete genome sequence of Arachidicoccus sp. B3-10 isolated from apple orchard soil.</title>
        <authorList>
            <person name="Kim H.S."/>
            <person name="Han K.-I."/>
            <person name="Suh M.K."/>
            <person name="Lee K.C."/>
            <person name="Eom M.K."/>
            <person name="Kim J.-S."/>
            <person name="Kang S.W."/>
            <person name="Sin Y."/>
            <person name="Lee J.-S."/>
        </authorList>
    </citation>
    <scope>NUCLEOTIDE SEQUENCE [LARGE SCALE GENOMIC DNA]</scope>
    <source>
        <strain evidence="2 3">B3-10</strain>
    </source>
</reference>
<feature type="domain" description="Stress-response A/B barrel" evidence="1">
    <location>
        <begin position="12"/>
        <end position="107"/>
    </location>
</feature>
<accession>A0A5P2G1Z3</accession>
<dbReference type="Proteomes" id="UP000292424">
    <property type="component" value="Chromosome"/>
</dbReference>
<proteinExistence type="predicted"/>
<dbReference type="AlphaFoldDB" id="A0A5P2G1Z3"/>
<dbReference type="PROSITE" id="PS51502">
    <property type="entry name" value="S_R_A_B_BARREL"/>
    <property type="match status" value="1"/>
</dbReference>
<dbReference type="InterPro" id="IPR013097">
    <property type="entry name" value="Dabb"/>
</dbReference>
<evidence type="ECO:0000313" key="2">
    <source>
        <dbReference type="EMBL" id="QES89475.1"/>
    </source>
</evidence>
<dbReference type="EMBL" id="CP044016">
    <property type="protein sequence ID" value="QES89475.1"/>
    <property type="molecule type" value="Genomic_DNA"/>
</dbReference>
<name>A0A5P2G1Z3_9BACT</name>
<sequence length="108" mass="12481">MSIDLSKDGSSFVHHVFFYLKNPDNASAAEQLIDGLKKLTQVPTIQYYHIGLPAPTDRDVILGDYSISWLCLFKNLEEEEIYQSHPIHLKFIEECAHLWEKVEVFDSI</sequence>
<keyword evidence="3" id="KW-1185">Reference proteome</keyword>
<evidence type="ECO:0000313" key="3">
    <source>
        <dbReference type="Proteomes" id="UP000292424"/>
    </source>
</evidence>
<dbReference type="KEGG" id="arac:E0W69_012640"/>
<dbReference type="Pfam" id="PF07876">
    <property type="entry name" value="Dabb"/>
    <property type="match status" value="1"/>
</dbReference>
<dbReference type="RefSeq" id="WP_131330419.1">
    <property type="nucleotide sequence ID" value="NZ_CP044016.1"/>
</dbReference>
<organism evidence="2 3">
    <name type="scientific">Rhizosphaericola mali</name>
    <dbReference type="NCBI Taxonomy" id="2545455"/>
    <lineage>
        <taxon>Bacteria</taxon>
        <taxon>Pseudomonadati</taxon>
        <taxon>Bacteroidota</taxon>
        <taxon>Chitinophagia</taxon>
        <taxon>Chitinophagales</taxon>
        <taxon>Chitinophagaceae</taxon>
        <taxon>Rhizosphaericola</taxon>
    </lineage>
</organism>
<dbReference type="OrthoDB" id="7189263at2"/>